<dbReference type="EMBL" id="CP004357">
    <property type="protein sequence ID" value="AGJ90709.1"/>
    <property type="molecule type" value="Genomic_DNA"/>
</dbReference>
<dbReference type="KEGG" id="mput:MPUT9231_2850"/>
<sequence length="75" mass="8846">MEHKNLLSDKYTYQSISKQSETRKVCISLSKETLEAEEKIREYLKKSEAEGITINRSKIYKNAILEILKGFEQQY</sequence>
<evidence type="ECO:0000313" key="1">
    <source>
        <dbReference type="EMBL" id="AGJ90709.1"/>
    </source>
</evidence>
<evidence type="ECO:0000313" key="2">
    <source>
        <dbReference type="Proteomes" id="UP000012984"/>
    </source>
</evidence>
<dbReference type="PATRIC" id="fig|1292033.3.peg.277"/>
<accession>M9WH43</accession>
<dbReference type="Proteomes" id="UP000012984">
    <property type="component" value="Chromosome"/>
</dbReference>
<keyword evidence="2" id="KW-1185">Reference proteome</keyword>
<name>M9WH43_9MOLU</name>
<dbReference type="AlphaFoldDB" id="M9WH43"/>
<protein>
    <submittedName>
        <fullName evidence="1">Uncharacterized protein</fullName>
    </submittedName>
</protein>
<reference evidence="1 2" key="1">
    <citation type="journal article" date="2013" name="Genome Announc.">
        <title>Complete Genome Sequence of Mycoplasma putrefaciens Strain 9231, One of the Agents of Contagious Agalactia in Goats.</title>
        <authorList>
            <person name="Dupuy V."/>
            <person name="Sirand-Pugnet P."/>
            <person name="Baranowski E."/>
            <person name="Barre A."/>
            <person name="Breton M."/>
            <person name="Couture C."/>
            <person name="Dordet-Frisoni E."/>
            <person name="Gaurivaud P."/>
            <person name="Jacob D."/>
            <person name="Lemaitre C."/>
            <person name="Manso-Silvan L."/>
            <person name="Nikolski M."/>
            <person name="Nouvel L.X."/>
            <person name="Poumarat F."/>
            <person name="Tardy F."/>
            <person name="Thebault P."/>
            <person name="Theil S."/>
            <person name="Citti C."/>
            <person name="Blanchard A."/>
            <person name="Thiaucourt F."/>
        </authorList>
    </citation>
    <scope>NUCLEOTIDE SEQUENCE [LARGE SCALE GENOMIC DNA]</scope>
    <source>
        <strain evidence="1">Mput9231</strain>
    </source>
</reference>
<organism evidence="1 2">
    <name type="scientific">Mycoplasma putrefaciens Mput9231</name>
    <dbReference type="NCBI Taxonomy" id="1292033"/>
    <lineage>
        <taxon>Bacteria</taxon>
        <taxon>Bacillati</taxon>
        <taxon>Mycoplasmatota</taxon>
        <taxon>Mollicutes</taxon>
        <taxon>Mycoplasmataceae</taxon>
        <taxon>Mycoplasma</taxon>
    </lineage>
</organism>
<dbReference type="RefSeq" id="WP_015587327.1">
    <property type="nucleotide sequence ID" value="NC_021083.1"/>
</dbReference>
<proteinExistence type="predicted"/>
<dbReference type="HOGENOM" id="CLU_2667200_0_0_14"/>
<gene>
    <name evidence="1" type="ORF">MPUT9231_2850</name>
</gene>